<evidence type="ECO:0000259" key="1">
    <source>
        <dbReference type="Pfam" id="PF06985"/>
    </source>
</evidence>
<comment type="caution">
    <text evidence="2">The sequence shown here is derived from an EMBL/GenBank/DDBJ whole genome shotgun (WGS) entry which is preliminary data.</text>
</comment>
<feature type="domain" description="Heterokaryon incompatibility" evidence="1">
    <location>
        <begin position="21"/>
        <end position="95"/>
    </location>
</feature>
<evidence type="ECO:0000313" key="3">
    <source>
        <dbReference type="Proteomes" id="UP001174936"/>
    </source>
</evidence>
<dbReference type="InterPro" id="IPR010730">
    <property type="entry name" value="HET"/>
</dbReference>
<dbReference type="EMBL" id="JAULSV010000007">
    <property type="protein sequence ID" value="KAK0639462.1"/>
    <property type="molecule type" value="Genomic_DNA"/>
</dbReference>
<proteinExistence type="predicted"/>
<dbReference type="Proteomes" id="UP001174936">
    <property type="component" value="Unassembled WGS sequence"/>
</dbReference>
<gene>
    <name evidence="2" type="ORF">B0T16DRAFT_440019</name>
</gene>
<organism evidence="2 3">
    <name type="scientific">Cercophora newfieldiana</name>
    <dbReference type="NCBI Taxonomy" id="92897"/>
    <lineage>
        <taxon>Eukaryota</taxon>
        <taxon>Fungi</taxon>
        <taxon>Dikarya</taxon>
        <taxon>Ascomycota</taxon>
        <taxon>Pezizomycotina</taxon>
        <taxon>Sordariomycetes</taxon>
        <taxon>Sordariomycetidae</taxon>
        <taxon>Sordariales</taxon>
        <taxon>Lasiosphaeriaceae</taxon>
        <taxon>Cercophora</taxon>
    </lineage>
</organism>
<accession>A0AA39XU42</accession>
<protein>
    <submittedName>
        <fullName evidence="2">Heterokaryon incompatibility protein-domain-containing protein</fullName>
    </submittedName>
</protein>
<name>A0AA39XU42_9PEZI</name>
<dbReference type="PANTHER" id="PTHR10622:SF10">
    <property type="entry name" value="HET DOMAIN-CONTAINING PROTEIN"/>
    <property type="match status" value="1"/>
</dbReference>
<reference evidence="2" key="1">
    <citation type="submission" date="2023-06" db="EMBL/GenBank/DDBJ databases">
        <title>Genome-scale phylogeny and comparative genomics of the fungal order Sordariales.</title>
        <authorList>
            <consortium name="Lawrence Berkeley National Laboratory"/>
            <person name="Hensen N."/>
            <person name="Bonometti L."/>
            <person name="Westerberg I."/>
            <person name="Brannstrom I.O."/>
            <person name="Guillou S."/>
            <person name="Cros-Aarteil S."/>
            <person name="Calhoun S."/>
            <person name="Haridas S."/>
            <person name="Kuo A."/>
            <person name="Mondo S."/>
            <person name="Pangilinan J."/>
            <person name="Riley R."/>
            <person name="Labutti K."/>
            <person name="Andreopoulos B."/>
            <person name="Lipzen A."/>
            <person name="Chen C."/>
            <person name="Yanf M."/>
            <person name="Daum C."/>
            <person name="Ng V."/>
            <person name="Clum A."/>
            <person name="Steindorff A."/>
            <person name="Ohm R."/>
            <person name="Martin F."/>
            <person name="Silar P."/>
            <person name="Natvig D."/>
            <person name="Lalanne C."/>
            <person name="Gautier V."/>
            <person name="Ament-Velasquez S.L."/>
            <person name="Kruys A."/>
            <person name="Hutchinson M.I."/>
            <person name="Powell A.J."/>
            <person name="Barry K."/>
            <person name="Miller A.N."/>
            <person name="Grigoriev I.V."/>
            <person name="Debuchy R."/>
            <person name="Gladieux P."/>
            <person name="Thoren M.H."/>
            <person name="Johannesson H."/>
        </authorList>
    </citation>
    <scope>NUCLEOTIDE SEQUENCE</scope>
    <source>
        <strain evidence="2">SMH2532-1</strain>
    </source>
</reference>
<dbReference type="Pfam" id="PF06985">
    <property type="entry name" value="HET"/>
    <property type="match status" value="1"/>
</dbReference>
<dbReference type="AlphaFoldDB" id="A0AA39XU42"/>
<dbReference type="PANTHER" id="PTHR10622">
    <property type="entry name" value="HET DOMAIN-CONTAINING PROTEIN"/>
    <property type="match status" value="1"/>
</dbReference>
<evidence type="ECO:0000313" key="2">
    <source>
        <dbReference type="EMBL" id="KAK0639462.1"/>
    </source>
</evidence>
<sequence length="230" mass="26192">MRLLNTSTHKLEEFPDDTPPYAILSHRWGPDEVLPGYAKIEMTCRIAAESGIEYAWIDTCCINKTDSSELSESINSMYRWYQESTVCYAYLADESEWFQRGWTLQELLALSAVVFLNAAWKELGTKLSLWKDVHDCTGIPGVFLAGEDAHSASIAQRMSWAAGRNTTKVEDRAYSLMGHFGIYMPILYGEKENAFFRLQEEILKVISDDHTIFAWTDWEPLLPALGMLGK</sequence>
<keyword evidence="3" id="KW-1185">Reference proteome</keyword>